<dbReference type="EMBL" id="FOAZ01000004">
    <property type="protein sequence ID" value="SEK94169.1"/>
    <property type="molecule type" value="Genomic_DNA"/>
</dbReference>
<dbReference type="Proteomes" id="UP000183015">
    <property type="component" value="Unassembled WGS sequence"/>
</dbReference>
<gene>
    <name evidence="2" type="ORF">SAMN05414137_104347</name>
</gene>
<dbReference type="STRING" id="235985.SAMN05414137_104347"/>
<evidence type="ECO:0000313" key="2">
    <source>
        <dbReference type="EMBL" id="SEK94169.1"/>
    </source>
</evidence>
<organism evidence="2 3">
    <name type="scientific">Streptacidiphilus jiangxiensis</name>
    <dbReference type="NCBI Taxonomy" id="235985"/>
    <lineage>
        <taxon>Bacteria</taxon>
        <taxon>Bacillati</taxon>
        <taxon>Actinomycetota</taxon>
        <taxon>Actinomycetes</taxon>
        <taxon>Kitasatosporales</taxon>
        <taxon>Streptomycetaceae</taxon>
        <taxon>Streptacidiphilus</taxon>
    </lineage>
</organism>
<dbReference type="PANTHER" id="PTHR35525">
    <property type="entry name" value="BLL6575 PROTEIN"/>
    <property type="match status" value="1"/>
</dbReference>
<reference evidence="3" key="1">
    <citation type="submission" date="2016-10" db="EMBL/GenBank/DDBJ databases">
        <authorList>
            <person name="Varghese N."/>
        </authorList>
    </citation>
    <scope>NUCLEOTIDE SEQUENCE [LARGE SCALE GENOMIC DNA]</scope>
    <source>
        <strain evidence="3">DSM 45096 / BCRC 16803 / CGMCC 4.1857 / CIP 109030 / JCM 12277 / KCTC 19219 / NBRC 100920 / 33214</strain>
    </source>
</reference>
<dbReference type="eggNOG" id="COG5516">
    <property type="taxonomic scope" value="Bacteria"/>
</dbReference>
<protein>
    <submittedName>
        <fullName evidence="2">Conserved protein containing a Zn-ribbon-like motif, possibly RNA-binding</fullName>
    </submittedName>
</protein>
<proteinExistence type="predicted"/>
<dbReference type="Pfam" id="PF11706">
    <property type="entry name" value="zf-CGNR"/>
    <property type="match status" value="1"/>
</dbReference>
<dbReference type="PANTHER" id="PTHR35525:SF3">
    <property type="entry name" value="BLL6575 PROTEIN"/>
    <property type="match status" value="1"/>
</dbReference>
<dbReference type="SUPFAM" id="SSF160904">
    <property type="entry name" value="Jann2411-like"/>
    <property type="match status" value="1"/>
</dbReference>
<name>A0A1H7L550_STRJI</name>
<dbReference type="AlphaFoldDB" id="A0A1H7L550"/>
<dbReference type="InterPro" id="IPR023286">
    <property type="entry name" value="ABATE_dom_sf"/>
</dbReference>
<dbReference type="RefSeq" id="WP_042441544.1">
    <property type="nucleotide sequence ID" value="NZ_BBPN01000001.1"/>
</dbReference>
<dbReference type="InterPro" id="IPR021005">
    <property type="entry name" value="Znf_CGNR"/>
</dbReference>
<dbReference type="InterPro" id="IPR010852">
    <property type="entry name" value="ABATE"/>
</dbReference>
<feature type="domain" description="Zinc finger CGNR" evidence="1">
    <location>
        <begin position="127"/>
        <end position="168"/>
    </location>
</feature>
<dbReference type="OrthoDB" id="3531194at2"/>
<evidence type="ECO:0000259" key="1">
    <source>
        <dbReference type="Pfam" id="PF11706"/>
    </source>
</evidence>
<sequence length="173" mass="18729">MHYVDYLGNVTRFAVELVNTGHADDLSDDSAEMLTQHGIARPDRTELTPLLTLLREALGQIADEASPAAVELLLKRFPPQMRLSDHDGAGAPHIHFAADGSPAVPWIGRTVAATLAHLATRDPGLTLGRCAAEGCPHFFVDQSRNRTRRFCGNACASRTTVAAHRARRAQRSG</sequence>
<dbReference type="Gene3D" id="1.10.3300.10">
    <property type="entry name" value="Jann2411-like domain"/>
    <property type="match status" value="1"/>
</dbReference>
<accession>A0A1H7L550</accession>
<keyword evidence="3" id="KW-1185">Reference proteome</keyword>
<evidence type="ECO:0000313" key="3">
    <source>
        <dbReference type="Proteomes" id="UP000183015"/>
    </source>
</evidence>